<name>M7NB82_9BACT</name>
<organism evidence="1 2">
    <name type="scientific">Cesiribacter andamanensis AMV16</name>
    <dbReference type="NCBI Taxonomy" id="1279009"/>
    <lineage>
        <taxon>Bacteria</taxon>
        <taxon>Pseudomonadati</taxon>
        <taxon>Bacteroidota</taxon>
        <taxon>Cytophagia</taxon>
        <taxon>Cytophagales</taxon>
        <taxon>Cesiribacteraceae</taxon>
        <taxon>Cesiribacter</taxon>
    </lineage>
</organism>
<dbReference type="SUPFAM" id="SSF53187">
    <property type="entry name" value="Zn-dependent exopeptidases"/>
    <property type="match status" value="1"/>
</dbReference>
<sequence>MQQGERVYHLSIHSFTPVLGGEVRDADIGLLFDPDRPLEVALCAHWQALLQTSLPHFRIRNNYPYLGIDDGFTSHLRLLHPQQYAGIELELNQQWAQNEDVRKKIVQSVRQLQQKLKT</sequence>
<dbReference type="GO" id="GO:0016787">
    <property type="term" value="F:hydrolase activity"/>
    <property type="evidence" value="ECO:0007669"/>
    <property type="project" value="UniProtKB-KW"/>
</dbReference>
<proteinExistence type="predicted"/>
<dbReference type="AlphaFoldDB" id="M7NB82"/>
<dbReference type="PATRIC" id="fig|1279009.4.peg.360"/>
<gene>
    <name evidence="1" type="ORF">ADICEAN_00359</name>
</gene>
<dbReference type="RefSeq" id="WP_009193768.1">
    <property type="nucleotide sequence ID" value="NZ_AODQ01000005.1"/>
</dbReference>
<protein>
    <submittedName>
        <fullName evidence="1">Putative N-formylglutamate amidohydrolase</fullName>
    </submittedName>
</protein>
<evidence type="ECO:0000313" key="1">
    <source>
        <dbReference type="EMBL" id="EMR04461.1"/>
    </source>
</evidence>
<keyword evidence="1" id="KW-0378">Hydrolase</keyword>
<dbReference type="STRING" id="1279009.ADICEAN_00359"/>
<accession>M7NB82</accession>
<keyword evidence="2" id="KW-1185">Reference proteome</keyword>
<evidence type="ECO:0000313" key="2">
    <source>
        <dbReference type="Proteomes" id="UP000011910"/>
    </source>
</evidence>
<reference evidence="1 2" key="1">
    <citation type="journal article" date="2013" name="Genome Announc.">
        <title>Draft Genome Sequence of Cesiribacter andamanensis Strain AMV16T, Isolated from a Soil Sample from a Mud Volcano in the Andaman Islands, India.</title>
        <authorList>
            <person name="Shivaji S."/>
            <person name="Ara S."/>
            <person name="Begum Z."/>
            <person name="Srinivas T.N."/>
            <person name="Singh A."/>
            <person name="Kumar Pinnaka A."/>
        </authorList>
    </citation>
    <scope>NUCLEOTIDE SEQUENCE [LARGE SCALE GENOMIC DNA]</scope>
    <source>
        <strain evidence="1 2">AMV16</strain>
    </source>
</reference>
<dbReference type="EMBL" id="AODQ01000005">
    <property type="protein sequence ID" value="EMR04461.1"/>
    <property type="molecule type" value="Genomic_DNA"/>
</dbReference>
<comment type="caution">
    <text evidence="1">The sequence shown here is derived from an EMBL/GenBank/DDBJ whole genome shotgun (WGS) entry which is preliminary data.</text>
</comment>
<dbReference type="Proteomes" id="UP000011910">
    <property type="component" value="Unassembled WGS sequence"/>
</dbReference>
<dbReference type="Gene3D" id="3.40.630.40">
    <property type="entry name" value="Zn-dependent exopeptidases"/>
    <property type="match status" value="1"/>
</dbReference>
<dbReference type="eggNOG" id="COG3931">
    <property type="taxonomic scope" value="Bacteria"/>
</dbReference>